<dbReference type="FunFam" id="3.90.400.10:FF:000002">
    <property type="entry name" value="Sucrose isomerase"/>
    <property type="match status" value="1"/>
</dbReference>
<evidence type="ECO:0000313" key="6">
    <source>
        <dbReference type="Proteomes" id="UP000186559"/>
    </source>
</evidence>
<dbReference type="GO" id="GO:0004558">
    <property type="term" value="F:alpha-1,4-glucosidase activity"/>
    <property type="evidence" value="ECO:0007669"/>
    <property type="project" value="UniProtKB-EC"/>
</dbReference>
<dbReference type="PANTHER" id="PTHR10357">
    <property type="entry name" value="ALPHA-AMYLASE FAMILY MEMBER"/>
    <property type="match status" value="1"/>
</dbReference>
<gene>
    <name evidence="5" type="ORF">Ga0080559_TMP3287</name>
</gene>
<protein>
    <submittedName>
        <fullName evidence="5">Alpha-glucosidase</fullName>
        <ecNumber evidence="5">3.2.1.20</ecNumber>
    </submittedName>
</protein>
<dbReference type="GO" id="GO:0004556">
    <property type="term" value="F:alpha-amylase activity"/>
    <property type="evidence" value="ECO:0007669"/>
    <property type="project" value="TreeGrafter"/>
</dbReference>
<dbReference type="EC" id="3.2.1.20" evidence="5"/>
<dbReference type="Pfam" id="PF00128">
    <property type="entry name" value="Alpha-amylase"/>
    <property type="match status" value="1"/>
</dbReference>
<dbReference type="AlphaFoldDB" id="A0A1U7D7I3"/>
<name>A0A1U7D7I3_9RHOB</name>
<dbReference type="SUPFAM" id="SSF51445">
    <property type="entry name" value="(Trans)glycosidases"/>
    <property type="match status" value="1"/>
</dbReference>
<proteinExistence type="inferred from homology"/>
<keyword evidence="2 5" id="KW-0378">Hydrolase</keyword>
<organism evidence="5 6">
    <name type="scientific">Salipiger profundus</name>
    <dbReference type="NCBI Taxonomy" id="1229727"/>
    <lineage>
        <taxon>Bacteria</taxon>
        <taxon>Pseudomonadati</taxon>
        <taxon>Pseudomonadota</taxon>
        <taxon>Alphaproteobacteria</taxon>
        <taxon>Rhodobacterales</taxon>
        <taxon>Roseobacteraceae</taxon>
        <taxon>Salipiger</taxon>
    </lineage>
</organism>
<dbReference type="GO" id="GO:0009313">
    <property type="term" value="P:oligosaccharide catabolic process"/>
    <property type="evidence" value="ECO:0007669"/>
    <property type="project" value="TreeGrafter"/>
</dbReference>
<dbReference type="STRING" id="1229727.Ga0080559_TMP3287"/>
<dbReference type="Gene3D" id="3.90.400.10">
    <property type="entry name" value="Oligo-1,6-glucosidase, Domain 2"/>
    <property type="match status" value="1"/>
</dbReference>
<evidence type="ECO:0000256" key="3">
    <source>
        <dbReference type="ARBA" id="ARBA00023295"/>
    </source>
</evidence>
<dbReference type="SMART" id="SM00642">
    <property type="entry name" value="Aamy"/>
    <property type="match status" value="1"/>
</dbReference>
<dbReference type="InterPro" id="IPR045857">
    <property type="entry name" value="O16G_dom_2"/>
</dbReference>
<keyword evidence="6" id="KW-1185">Reference proteome</keyword>
<evidence type="ECO:0000313" key="5">
    <source>
        <dbReference type="EMBL" id="APX24083.1"/>
    </source>
</evidence>
<feature type="domain" description="Glycosyl hydrolase family 13 catalytic" evidence="4">
    <location>
        <begin position="34"/>
        <end position="428"/>
    </location>
</feature>
<evidence type="ECO:0000259" key="4">
    <source>
        <dbReference type="SMART" id="SM00642"/>
    </source>
</evidence>
<evidence type="ECO:0000256" key="1">
    <source>
        <dbReference type="ARBA" id="ARBA00008061"/>
    </source>
</evidence>
<keyword evidence="3 5" id="KW-0326">Glycosidase</keyword>
<dbReference type="EMBL" id="CP014796">
    <property type="protein sequence ID" value="APX24083.1"/>
    <property type="molecule type" value="Genomic_DNA"/>
</dbReference>
<dbReference type="KEGG" id="tpro:Ga0080559_TMP3287"/>
<dbReference type="InterPro" id="IPR006047">
    <property type="entry name" value="GH13_cat_dom"/>
</dbReference>
<dbReference type="InterPro" id="IPR017853">
    <property type="entry name" value="GH"/>
</dbReference>
<dbReference type="Proteomes" id="UP000186559">
    <property type="component" value="Chromosome"/>
</dbReference>
<dbReference type="PANTHER" id="PTHR10357:SF179">
    <property type="entry name" value="NEUTRAL AND BASIC AMINO ACID TRANSPORT PROTEIN RBAT"/>
    <property type="match status" value="1"/>
</dbReference>
<dbReference type="Gene3D" id="3.20.20.80">
    <property type="entry name" value="Glycosidases"/>
    <property type="match status" value="2"/>
</dbReference>
<evidence type="ECO:0000256" key="2">
    <source>
        <dbReference type="ARBA" id="ARBA00022801"/>
    </source>
</evidence>
<comment type="similarity">
    <text evidence="1">Belongs to the glycosyl hydrolase 13 family.</text>
</comment>
<reference evidence="5 6" key="1">
    <citation type="submission" date="2016-03" db="EMBL/GenBank/DDBJ databases">
        <title>Deep-sea bacteria in the southern Pacific.</title>
        <authorList>
            <person name="Tang K."/>
        </authorList>
    </citation>
    <scope>NUCLEOTIDE SEQUENCE [LARGE SCALE GENOMIC DNA]</scope>
    <source>
        <strain evidence="5 6">JLT2016</strain>
    </source>
</reference>
<dbReference type="RefSeq" id="WP_157895878.1">
    <property type="nucleotide sequence ID" value="NZ_BMEW01000001.1"/>
</dbReference>
<accession>A0A1U7D7I3</accession>
<sequence>MSGQEGDAQLAYAIAHLEAPPDPPEWWRGAVFYEIYIRSFNDASGDGLGDINGITEKLDYLAGLGVDGIWLAPPYASPQDDNGYDISDFKDIDPIFGTVDDLKILIDKCHDAGLKILLDLVMGHSSDQHPWFIESASSRDNDKADWYVWADPAPDGGPPNNWLSSFGGRAWRWEPRRAQYCYRPFLRSQPALNLANQEVLAAMLDVMRFWLDLGVDGFRVDAVQCLSFDAALRSNPAAIAGENPSLGGGPNNPFGGQMHLFDRDVPRALPLLHHFRRVADEYEPERVLIGELADVDSSRLAPKYTVGDDRLHAVYDFDLINRADTVREWRKLIDIRSRYLVPGTSLNVFTNHDSPRAVSNLMPSACAEGRSQEAAKLLLFLQATLAGGMILFQGDELGLEQPDLSAGEITDPWARALWPDFEGRDGVRCPLPWKSETLNAGFSDADTPWKRARDSQRESAVDVQEDDPDSVLHFTRELLAWRRSVPMLRIAAERVLPDMPDGVIGVCREHAGEALFVYLNFGLKQVSLPLSEPNLQAAFSCGHSEVEGDSLTLGSLSGVVLRKVAQG</sequence>